<evidence type="ECO:0000313" key="2">
    <source>
        <dbReference type="Proteomes" id="UP001630127"/>
    </source>
</evidence>
<protein>
    <recommendedName>
        <fullName evidence="3">F-box protein</fullName>
    </recommendedName>
</protein>
<sequence length="373" mass="42736">MEACMDFLQYLETDMVLKIFKCLDDLGDIVRSSIVSRNWRDFVIASGLSKQMCVGLFPQLANVEHVSEPDSKTTTLNHVGSSKSMEWEILKRDHKVYASLLQVLTKLISSPIECIAEAISASSTDNIPDESIVNTLDPRDRYPRRGSYWSSRGHQDPSVPETLIYKLKADLCVITEIYIQPFEAFFEPGFPIYSAKSVRFRMGHPKSQIQIENDLAFLPLQQPADNKFIWTYTSEEFAMTHEYRLQQFKLPQPVLCIGGYLQIELLGMVQRSEINDLFYICVSHVKALGRPLSPAFHSEILQPCGKFLLKYYPDALNHTLQNSSKEPETLPRLTSDELLWRHGLLRYMVGRNQQDNDALNSDNDENEMDQSIL</sequence>
<gene>
    <name evidence="1" type="ORF">ACH5RR_023998</name>
</gene>
<dbReference type="AlphaFoldDB" id="A0ABD2ZCA1"/>
<dbReference type="InterPro" id="IPR055336">
    <property type="entry name" value="At4g00755-like"/>
</dbReference>
<proteinExistence type="predicted"/>
<organism evidence="1 2">
    <name type="scientific">Cinchona calisaya</name>
    <dbReference type="NCBI Taxonomy" id="153742"/>
    <lineage>
        <taxon>Eukaryota</taxon>
        <taxon>Viridiplantae</taxon>
        <taxon>Streptophyta</taxon>
        <taxon>Embryophyta</taxon>
        <taxon>Tracheophyta</taxon>
        <taxon>Spermatophyta</taxon>
        <taxon>Magnoliopsida</taxon>
        <taxon>eudicotyledons</taxon>
        <taxon>Gunneridae</taxon>
        <taxon>Pentapetalae</taxon>
        <taxon>asterids</taxon>
        <taxon>lamiids</taxon>
        <taxon>Gentianales</taxon>
        <taxon>Rubiaceae</taxon>
        <taxon>Cinchonoideae</taxon>
        <taxon>Cinchoneae</taxon>
        <taxon>Cinchona</taxon>
    </lineage>
</organism>
<evidence type="ECO:0000313" key="1">
    <source>
        <dbReference type="EMBL" id="KAL3517096.1"/>
    </source>
</evidence>
<name>A0ABD2ZCA1_9GENT</name>
<accession>A0ABD2ZCA1</accession>
<dbReference type="Gene3D" id="1.20.1280.50">
    <property type="match status" value="1"/>
</dbReference>
<reference evidence="1 2" key="1">
    <citation type="submission" date="2024-11" db="EMBL/GenBank/DDBJ databases">
        <title>A near-complete genome assembly of Cinchona calisaya.</title>
        <authorList>
            <person name="Lian D.C."/>
            <person name="Zhao X.W."/>
            <person name="Wei L."/>
        </authorList>
    </citation>
    <scope>NUCLEOTIDE SEQUENCE [LARGE SCALE GENOMIC DNA]</scope>
    <source>
        <tissue evidence="1">Nenye</tissue>
    </source>
</reference>
<dbReference type="SUPFAM" id="SSF81383">
    <property type="entry name" value="F-box domain"/>
    <property type="match status" value="1"/>
</dbReference>
<dbReference type="EMBL" id="JBJUIK010000010">
    <property type="protein sequence ID" value="KAL3517096.1"/>
    <property type="molecule type" value="Genomic_DNA"/>
</dbReference>
<dbReference type="PANTHER" id="PTHR39741">
    <property type="entry name" value="F-BOX DOMAIN CONTAINING PROTEIN, EXPRESSED"/>
    <property type="match status" value="1"/>
</dbReference>
<comment type="caution">
    <text evidence="1">The sequence shown here is derived from an EMBL/GenBank/DDBJ whole genome shotgun (WGS) entry which is preliminary data.</text>
</comment>
<dbReference type="Proteomes" id="UP001630127">
    <property type="component" value="Unassembled WGS sequence"/>
</dbReference>
<dbReference type="PANTHER" id="PTHR39741:SF14">
    <property type="entry name" value="F-BOX DOMAIN-CONTAINING PROTEIN"/>
    <property type="match status" value="1"/>
</dbReference>
<keyword evidence="2" id="KW-1185">Reference proteome</keyword>
<evidence type="ECO:0008006" key="3">
    <source>
        <dbReference type="Google" id="ProtNLM"/>
    </source>
</evidence>
<dbReference type="InterPro" id="IPR036047">
    <property type="entry name" value="F-box-like_dom_sf"/>
</dbReference>